<keyword evidence="3" id="KW-1185">Reference proteome</keyword>
<dbReference type="OrthoDB" id="1668994at2"/>
<protein>
    <recommendedName>
        <fullName evidence="1">Cyclic-phosphate processing Receiver domain-containing protein</fullName>
    </recommendedName>
</protein>
<evidence type="ECO:0000259" key="1">
    <source>
        <dbReference type="Pfam" id="PF20274"/>
    </source>
</evidence>
<evidence type="ECO:0000313" key="3">
    <source>
        <dbReference type="Proteomes" id="UP000243374"/>
    </source>
</evidence>
<gene>
    <name evidence="2" type="ORF">SAMN04487865_10099</name>
</gene>
<dbReference type="Proteomes" id="UP000243374">
    <property type="component" value="Unassembled WGS sequence"/>
</dbReference>
<dbReference type="AlphaFoldDB" id="A0A662Z9T6"/>
<name>A0A662Z9T6_9GAMM</name>
<dbReference type="Pfam" id="PF20274">
    <property type="entry name" value="cREC_REC"/>
    <property type="match status" value="1"/>
</dbReference>
<dbReference type="InterPro" id="IPR046909">
    <property type="entry name" value="cREC_REC"/>
</dbReference>
<proteinExistence type="predicted"/>
<dbReference type="EMBL" id="FOSF01000009">
    <property type="protein sequence ID" value="SFJ94455.1"/>
    <property type="molecule type" value="Genomic_DNA"/>
</dbReference>
<dbReference type="RefSeq" id="WP_074839617.1">
    <property type="nucleotide sequence ID" value="NZ_CP047056.1"/>
</dbReference>
<feature type="domain" description="Cyclic-phosphate processing Receiver" evidence="1">
    <location>
        <begin position="382"/>
        <end position="471"/>
    </location>
</feature>
<accession>A0A662Z9T6</accession>
<organism evidence="2 3">
    <name type="scientific">Succinivibrio dextrinosolvens</name>
    <dbReference type="NCBI Taxonomy" id="83771"/>
    <lineage>
        <taxon>Bacteria</taxon>
        <taxon>Pseudomonadati</taxon>
        <taxon>Pseudomonadota</taxon>
        <taxon>Gammaproteobacteria</taxon>
        <taxon>Aeromonadales</taxon>
        <taxon>Succinivibrionaceae</taxon>
        <taxon>Succinivibrio</taxon>
    </lineage>
</organism>
<sequence>MDFIRFVNSRDIREYLYALDYCLSGEQKLFLVDKCYRIPLEEKLFALEVLLAEPDEEVTIRHPDFFVEQPKDGDKSETESLHALTKGILENYRILISLLKNEEPGSYYELSILEKGCSEFYSFARFPSFETAVNGYKEDYSADDRDSVGVVMLTKYYYSGTKNIYDNFSDRYVRAFFNSEVELMHIYDNECLPQERFNYTTDKLLIYLPMPFEPGDILVNSDDCVYAGQTKGFNCDYESGAPFVAVSFMPDATVSSGIDSSDINCYCYYFDRFSQYHLTSEVNVHNYDLEYYRKPLTGKDRFLRIFGLKQKDTSAVSDEELLLASEYCKNLEIQQALKQQLSWFHSSMSYYFSDENRKQKLSHDRYFQVDHETLLSMTDSVKLWLDDEREAPSGYIHCHSVNEAISRIKFFEKHSVAIEELNLDHDLGDFAKDGGDAIELLDWLCARETFYKIVLHTANPVGRANMQRTIDRYWPHVGDEA</sequence>
<evidence type="ECO:0000313" key="2">
    <source>
        <dbReference type="EMBL" id="SFJ94455.1"/>
    </source>
</evidence>
<reference evidence="2 3" key="1">
    <citation type="submission" date="2016-10" db="EMBL/GenBank/DDBJ databases">
        <authorList>
            <person name="Varghese N."/>
            <person name="Submissions S."/>
        </authorList>
    </citation>
    <scope>NUCLEOTIDE SEQUENCE [LARGE SCALE GENOMIC DNA]</scope>
    <source>
        <strain evidence="2 3">22B</strain>
    </source>
</reference>